<evidence type="ECO:0000313" key="12">
    <source>
        <dbReference type="Proteomes" id="UP000006983"/>
    </source>
</evidence>
<feature type="transmembrane region" description="Helical" evidence="9">
    <location>
        <begin position="36"/>
        <end position="57"/>
    </location>
</feature>
<dbReference type="GO" id="GO:0015920">
    <property type="term" value="P:lipopolysaccharide transport"/>
    <property type="evidence" value="ECO:0007669"/>
    <property type="project" value="TreeGrafter"/>
</dbReference>
<feature type="transmembrane region" description="Helical" evidence="9">
    <location>
        <begin position="111"/>
        <end position="137"/>
    </location>
</feature>
<dbReference type="PATRIC" id="fig|1200793.3.peg.1439"/>
<comment type="subcellular location">
    <subcellularLocation>
        <location evidence="1">Cell inner membrane</location>
        <topology evidence="1">Multi-pass membrane protein</topology>
    </subcellularLocation>
    <subcellularLocation>
        <location evidence="9">Cell membrane</location>
        <topology evidence="9">Multi-pass membrane protein</topology>
    </subcellularLocation>
</comment>
<dbReference type="InterPro" id="IPR013525">
    <property type="entry name" value="ABC2_TM"/>
</dbReference>
<reference evidence="11 12" key="1">
    <citation type="journal article" date="2012" name="J. Bacteriol.">
        <title>Genome Sequence of the Lantibiotic Bacteriocin Producer Streptococcus salivarius Strain K12.</title>
        <authorList>
            <person name="Barretto C."/>
            <person name="Alvarez-Martin P."/>
            <person name="Foata F."/>
            <person name="Renault P."/>
            <person name="Berger B."/>
        </authorList>
    </citation>
    <scope>NUCLEOTIDE SEQUENCE [LARGE SCALE GENOMIC DNA]</scope>
    <source>
        <strain evidence="11 12">K12</strain>
    </source>
</reference>
<dbReference type="PANTHER" id="PTHR30413:SF8">
    <property type="entry name" value="TRANSPORT PERMEASE PROTEIN"/>
    <property type="match status" value="1"/>
</dbReference>
<feature type="domain" description="ABC transmembrane type-2" evidence="10">
    <location>
        <begin position="37"/>
        <end position="268"/>
    </location>
</feature>
<evidence type="ECO:0000256" key="1">
    <source>
        <dbReference type="ARBA" id="ARBA00004429"/>
    </source>
</evidence>
<proteinExistence type="inferred from homology"/>
<dbReference type="InterPro" id="IPR047817">
    <property type="entry name" value="ABC2_TM_bact-type"/>
</dbReference>
<keyword evidence="8 9" id="KW-0472">Membrane</keyword>
<dbReference type="PROSITE" id="PS51012">
    <property type="entry name" value="ABC_TM2"/>
    <property type="match status" value="1"/>
</dbReference>
<dbReference type="GO" id="GO:0005886">
    <property type="term" value="C:plasma membrane"/>
    <property type="evidence" value="ECO:0007669"/>
    <property type="project" value="UniProtKB-SubCell"/>
</dbReference>
<feature type="transmembrane region" description="Helical" evidence="9">
    <location>
        <begin position="69"/>
        <end position="90"/>
    </location>
</feature>
<evidence type="ECO:0000313" key="11">
    <source>
        <dbReference type="EMBL" id="EJO15448.1"/>
    </source>
</evidence>
<keyword evidence="5" id="KW-0997">Cell inner membrane</keyword>
<keyword evidence="4 9" id="KW-1003">Cell membrane</keyword>
<feature type="transmembrane region" description="Helical" evidence="9">
    <location>
        <begin position="245"/>
        <end position="265"/>
    </location>
</feature>
<evidence type="ECO:0000256" key="9">
    <source>
        <dbReference type="RuleBase" id="RU361157"/>
    </source>
</evidence>
<feature type="transmembrane region" description="Helical" evidence="9">
    <location>
        <begin position="183"/>
        <end position="202"/>
    </location>
</feature>
<evidence type="ECO:0000256" key="8">
    <source>
        <dbReference type="ARBA" id="ARBA00023136"/>
    </source>
</evidence>
<accession>J7TU07</accession>
<evidence type="ECO:0000259" key="10">
    <source>
        <dbReference type="PROSITE" id="PS51012"/>
    </source>
</evidence>
<evidence type="ECO:0000256" key="5">
    <source>
        <dbReference type="ARBA" id="ARBA00022519"/>
    </source>
</evidence>
<dbReference type="Proteomes" id="UP000006983">
    <property type="component" value="Unassembled WGS sequence"/>
</dbReference>
<gene>
    <name evidence="11" type="ORF">RSSL_00475</name>
</gene>
<evidence type="ECO:0000256" key="4">
    <source>
        <dbReference type="ARBA" id="ARBA00022475"/>
    </source>
</evidence>
<feature type="transmembrane region" description="Helical" evidence="9">
    <location>
        <begin position="149"/>
        <end position="171"/>
    </location>
</feature>
<evidence type="ECO:0000256" key="6">
    <source>
        <dbReference type="ARBA" id="ARBA00022692"/>
    </source>
</evidence>
<protein>
    <recommendedName>
        <fullName evidence="9">Transport permease protein</fullName>
    </recommendedName>
</protein>
<sequence length="276" mass="31663">MHIEERKMLDFFSQKNRILLREMVKTDFKLRYQGSLIGHLWSILKPLMLFTIMYLVFVRFLRFDDGTPHYAIGLLIGMVTWSFFSEATSMGMMSIVSRGDLLRKLNFSKEIIVISSVVGASINYVINLLVVFVFALVNGVNFSVGWLTVIPLFLELFLFSAGIAFVLATLFVKYRDIGPIWEVVMQAGMYATPIIYSLTFILQRGQVKIAKLMMLNPLAQIIQDLRHFIVFSGSLRGWDLIGHKAIAIIPYFLPLVIFAIGYYIFHHQAKKFAEIL</sequence>
<keyword evidence="7 9" id="KW-1133">Transmembrane helix</keyword>
<name>J7TU07_STRSL</name>
<keyword evidence="6 9" id="KW-0812">Transmembrane</keyword>
<comment type="similarity">
    <text evidence="2 9">Belongs to the ABC-2 integral membrane protein family.</text>
</comment>
<dbReference type="EMBL" id="ALIF01000006">
    <property type="protein sequence ID" value="EJO15448.1"/>
    <property type="molecule type" value="Genomic_DNA"/>
</dbReference>
<evidence type="ECO:0000256" key="3">
    <source>
        <dbReference type="ARBA" id="ARBA00022448"/>
    </source>
</evidence>
<keyword evidence="12" id="KW-1185">Reference proteome</keyword>
<evidence type="ECO:0000256" key="7">
    <source>
        <dbReference type="ARBA" id="ARBA00022989"/>
    </source>
</evidence>
<dbReference type="AlphaFoldDB" id="J7TU07"/>
<comment type="caution">
    <text evidence="11">The sequence shown here is derived from an EMBL/GenBank/DDBJ whole genome shotgun (WGS) entry which is preliminary data.</text>
</comment>
<dbReference type="PANTHER" id="PTHR30413">
    <property type="entry name" value="INNER MEMBRANE TRANSPORT PERMEASE"/>
    <property type="match status" value="1"/>
</dbReference>
<dbReference type="Pfam" id="PF01061">
    <property type="entry name" value="ABC2_membrane"/>
    <property type="match status" value="1"/>
</dbReference>
<dbReference type="GO" id="GO:0140359">
    <property type="term" value="F:ABC-type transporter activity"/>
    <property type="evidence" value="ECO:0007669"/>
    <property type="project" value="InterPro"/>
</dbReference>
<keyword evidence="3 9" id="KW-0813">Transport</keyword>
<evidence type="ECO:0000256" key="2">
    <source>
        <dbReference type="ARBA" id="ARBA00007783"/>
    </source>
</evidence>
<organism evidence="11 12">
    <name type="scientific">Streptococcus salivarius K12</name>
    <dbReference type="NCBI Taxonomy" id="1200793"/>
    <lineage>
        <taxon>Bacteria</taxon>
        <taxon>Bacillati</taxon>
        <taxon>Bacillota</taxon>
        <taxon>Bacilli</taxon>
        <taxon>Lactobacillales</taxon>
        <taxon>Streptococcaceae</taxon>
        <taxon>Streptococcus</taxon>
    </lineage>
</organism>